<keyword evidence="6" id="KW-1015">Disulfide bond</keyword>
<dbReference type="PANTHER" id="PTHR19282">
    <property type="entry name" value="TETRASPANIN"/>
    <property type="match status" value="1"/>
</dbReference>
<dbReference type="InterPro" id="IPR008952">
    <property type="entry name" value="Tetraspanin_EC2_sf"/>
</dbReference>
<feature type="transmembrane region" description="Helical" evidence="7">
    <location>
        <begin position="82"/>
        <end position="105"/>
    </location>
</feature>
<keyword evidence="9" id="KW-1185">Reference proteome</keyword>
<feature type="disulfide bond" evidence="6">
    <location>
        <begin position="145"/>
        <end position="161"/>
    </location>
</feature>
<comment type="similarity">
    <text evidence="2 7">Belongs to the tetraspanin (TM4SF) family.</text>
</comment>
<dbReference type="PIRSF" id="PIRSF002419">
    <property type="entry name" value="Tetraspanin"/>
    <property type="match status" value="1"/>
</dbReference>
<comment type="subcellular location">
    <subcellularLocation>
        <location evidence="1 7">Membrane</location>
        <topology evidence="1 7">Multi-pass membrane protein</topology>
    </subcellularLocation>
</comment>
<evidence type="ECO:0000256" key="2">
    <source>
        <dbReference type="ARBA" id="ARBA00006840"/>
    </source>
</evidence>
<evidence type="ECO:0000256" key="6">
    <source>
        <dbReference type="PIRSR" id="PIRSR002419-1"/>
    </source>
</evidence>
<keyword evidence="3 7" id="KW-0812">Transmembrane</keyword>
<dbReference type="Gene3D" id="1.10.1450.10">
    <property type="entry name" value="Tetraspanin"/>
    <property type="match status" value="1"/>
</dbReference>
<gene>
    <name evidence="8" type="primary">CLPP</name>
</gene>
<sequence length="271" mass="30038">MMAKGSNFLRGLCIAFNVLLVAFGIMLFLFGIIANSVKIQIEALESVATSPGVAFTTVVGILTIVLAILGAYSAYREMTLPLLLYAVLMSIELIVVLVIAITIAIGQPQVEPDMQRKFQELKPLHSTDSDLQQALSDLQESEKCCGLISYTDWETQIPPSCFCSPDYEDQALKCVSLEYPAEPFLGNNRAVAVEPKGHVLNLSCGQNYLEYLIFKMQMKEGMLFTSATIMVAAIVASLFLWHKLHKRPPASVMLQNDSNRVKYELRPQEPL</sequence>
<evidence type="ECO:0000256" key="7">
    <source>
        <dbReference type="RuleBase" id="RU361218"/>
    </source>
</evidence>
<evidence type="ECO:0000313" key="8">
    <source>
        <dbReference type="Ensembl" id="ENSDCDP00010022387.1"/>
    </source>
</evidence>
<dbReference type="AlphaFoldDB" id="A0AAY4BPF7"/>
<name>A0AAY4BPF7_9TELE</name>
<dbReference type="Pfam" id="PF00335">
    <property type="entry name" value="Tetraspanin"/>
    <property type="match status" value="1"/>
</dbReference>
<evidence type="ECO:0000256" key="5">
    <source>
        <dbReference type="ARBA" id="ARBA00023136"/>
    </source>
</evidence>
<protein>
    <recommendedName>
        <fullName evidence="7">Tetraspanin</fullName>
    </recommendedName>
</protein>
<dbReference type="InterPro" id="IPR018499">
    <property type="entry name" value="Tetraspanin/Peripherin"/>
</dbReference>
<keyword evidence="4 7" id="KW-1133">Transmembrane helix</keyword>
<feature type="transmembrane region" description="Helical" evidence="7">
    <location>
        <begin position="12"/>
        <end position="33"/>
    </location>
</feature>
<evidence type="ECO:0000256" key="4">
    <source>
        <dbReference type="ARBA" id="ARBA00022989"/>
    </source>
</evidence>
<dbReference type="GeneTree" id="ENSGT00390000011055"/>
<dbReference type="Ensembl" id="ENSDCDT00010026681.1">
    <property type="protein sequence ID" value="ENSDCDP00010022387.1"/>
    <property type="gene ID" value="ENSDCDG00010013155.1"/>
</dbReference>
<accession>A0AAY4BPF7</accession>
<reference evidence="8" key="3">
    <citation type="submission" date="2025-09" db="UniProtKB">
        <authorList>
            <consortium name="Ensembl"/>
        </authorList>
    </citation>
    <scope>IDENTIFICATION</scope>
</reference>
<feature type="transmembrane region" description="Helical" evidence="7">
    <location>
        <begin position="221"/>
        <end position="241"/>
    </location>
</feature>
<reference evidence="8" key="2">
    <citation type="submission" date="2025-08" db="UniProtKB">
        <authorList>
            <consortium name="Ensembl"/>
        </authorList>
    </citation>
    <scope>IDENTIFICATION</scope>
</reference>
<dbReference type="PANTHER" id="PTHR19282:SF431">
    <property type="entry name" value="TETRASPANIN 26A, ISOFORM B-RELATED"/>
    <property type="match status" value="1"/>
</dbReference>
<dbReference type="InterPro" id="IPR000301">
    <property type="entry name" value="Tetraspanin_animals"/>
</dbReference>
<dbReference type="GO" id="GO:0005886">
    <property type="term" value="C:plasma membrane"/>
    <property type="evidence" value="ECO:0007669"/>
    <property type="project" value="TreeGrafter"/>
</dbReference>
<evidence type="ECO:0000256" key="3">
    <source>
        <dbReference type="ARBA" id="ARBA00022692"/>
    </source>
</evidence>
<feature type="transmembrane region" description="Helical" evidence="7">
    <location>
        <begin position="53"/>
        <end position="75"/>
    </location>
</feature>
<organism evidence="8 9">
    <name type="scientific">Denticeps clupeoides</name>
    <name type="common">denticle herring</name>
    <dbReference type="NCBI Taxonomy" id="299321"/>
    <lineage>
        <taxon>Eukaryota</taxon>
        <taxon>Metazoa</taxon>
        <taxon>Chordata</taxon>
        <taxon>Craniata</taxon>
        <taxon>Vertebrata</taxon>
        <taxon>Euteleostomi</taxon>
        <taxon>Actinopterygii</taxon>
        <taxon>Neopterygii</taxon>
        <taxon>Teleostei</taxon>
        <taxon>Clupei</taxon>
        <taxon>Clupeiformes</taxon>
        <taxon>Denticipitoidei</taxon>
        <taxon>Denticipitidae</taxon>
        <taxon>Denticeps</taxon>
    </lineage>
</organism>
<dbReference type="SUPFAM" id="SSF48652">
    <property type="entry name" value="Tetraspanin"/>
    <property type="match status" value="1"/>
</dbReference>
<dbReference type="Proteomes" id="UP000694580">
    <property type="component" value="Chromosome 15"/>
</dbReference>
<reference evidence="8 9" key="1">
    <citation type="submission" date="2020-06" db="EMBL/GenBank/DDBJ databases">
        <authorList>
            <consortium name="Wellcome Sanger Institute Data Sharing"/>
        </authorList>
    </citation>
    <scope>NUCLEOTIDE SEQUENCE [LARGE SCALE GENOMIC DNA]</scope>
</reference>
<evidence type="ECO:0000313" key="9">
    <source>
        <dbReference type="Proteomes" id="UP000694580"/>
    </source>
</evidence>
<evidence type="ECO:0000256" key="1">
    <source>
        <dbReference type="ARBA" id="ARBA00004141"/>
    </source>
</evidence>
<feature type="disulfide bond" evidence="6">
    <location>
        <begin position="144"/>
        <end position="174"/>
    </location>
</feature>
<proteinExistence type="inferred from homology"/>
<keyword evidence="5 7" id="KW-0472">Membrane</keyword>